<gene>
    <name evidence="2" type="ORF">PLEPLA_LOCUS36861</name>
</gene>
<comment type="caution">
    <text evidence="2">The sequence shown here is derived from an EMBL/GenBank/DDBJ whole genome shotgun (WGS) entry which is preliminary data.</text>
</comment>
<evidence type="ECO:0000313" key="3">
    <source>
        <dbReference type="Proteomes" id="UP001153269"/>
    </source>
</evidence>
<reference evidence="2" key="1">
    <citation type="submission" date="2020-03" db="EMBL/GenBank/DDBJ databases">
        <authorList>
            <person name="Weist P."/>
        </authorList>
    </citation>
    <scope>NUCLEOTIDE SEQUENCE</scope>
</reference>
<dbReference type="Proteomes" id="UP001153269">
    <property type="component" value="Unassembled WGS sequence"/>
</dbReference>
<accession>A0A9N7VGF5</accession>
<name>A0A9N7VGF5_PLEPL</name>
<keyword evidence="3" id="KW-1185">Reference proteome</keyword>
<proteinExistence type="predicted"/>
<protein>
    <submittedName>
        <fullName evidence="2">Uncharacterized protein</fullName>
    </submittedName>
</protein>
<feature type="region of interest" description="Disordered" evidence="1">
    <location>
        <begin position="60"/>
        <end position="80"/>
    </location>
</feature>
<dbReference type="AlphaFoldDB" id="A0A9N7VGF5"/>
<evidence type="ECO:0000256" key="1">
    <source>
        <dbReference type="SAM" id="MobiDB-lite"/>
    </source>
</evidence>
<dbReference type="EMBL" id="CADEAL010004004">
    <property type="protein sequence ID" value="CAB1449180.1"/>
    <property type="molecule type" value="Genomic_DNA"/>
</dbReference>
<evidence type="ECO:0000313" key="2">
    <source>
        <dbReference type="EMBL" id="CAB1449180.1"/>
    </source>
</evidence>
<sequence>MACSNSPPLMHRIGAVLSATARQRRRGAVLLPFSQHYARSKQIPTLPSSSQLALSEITQPFGQDGRPLNTGQQQQPAATGRVSYLRADTPLGITTEQLHTCAISDEHQRVSASIYDPCRS</sequence>
<organism evidence="2 3">
    <name type="scientific">Pleuronectes platessa</name>
    <name type="common">European plaice</name>
    <dbReference type="NCBI Taxonomy" id="8262"/>
    <lineage>
        <taxon>Eukaryota</taxon>
        <taxon>Metazoa</taxon>
        <taxon>Chordata</taxon>
        <taxon>Craniata</taxon>
        <taxon>Vertebrata</taxon>
        <taxon>Euteleostomi</taxon>
        <taxon>Actinopterygii</taxon>
        <taxon>Neopterygii</taxon>
        <taxon>Teleostei</taxon>
        <taxon>Neoteleostei</taxon>
        <taxon>Acanthomorphata</taxon>
        <taxon>Carangaria</taxon>
        <taxon>Pleuronectiformes</taxon>
        <taxon>Pleuronectoidei</taxon>
        <taxon>Pleuronectidae</taxon>
        <taxon>Pleuronectes</taxon>
    </lineage>
</organism>